<name>A0A2G2XN03_CAPBA</name>
<evidence type="ECO:0000313" key="2">
    <source>
        <dbReference type="EMBL" id="PHT58873.1"/>
    </source>
</evidence>
<dbReference type="InterPro" id="IPR052160">
    <property type="entry name" value="Gypsy_RT_Integrase-like"/>
</dbReference>
<dbReference type="Proteomes" id="UP000224567">
    <property type="component" value="Unassembled WGS sequence"/>
</dbReference>
<reference evidence="3" key="2">
    <citation type="journal article" date="2017" name="J. Anim. Genet.">
        <title>Multiple reference genome sequences of hot pepper reveal the massive evolution of plant disease resistance genes by retroduplication.</title>
        <authorList>
            <person name="Kim S."/>
            <person name="Park J."/>
            <person name="Yeom S.-I."/>
            <person name="Kim Y.-M."/>
            <person name="Seo E."/>
            <person name="Kim K.-T."/>
            <person name="Kim M.-S."/>
            <person name="Lee J.M."/>
            <person name="Cheong K."/>
            <person name="Shin H.-S."/>
            <person name="Kim S.-B."/>
            <person name="Han K."/>
            <person name="Lee J."/>
            <person name="Park M."/>
            <person name="Lee H.-A."/>
            <person name="Lee H.-Y."/>
            <person name="Lee Y."/>
            <person name="Oh S."/>
            <person name="Lee J.H."/>
            <person name="Choi E."/>
            <person name="Choi E."/>
            <person name="Lee S.E."/>
            <person name="Jeon J."/>
            <person name="Kim H."/>
            <person name="Choi G."/>
            <person name="Song H."/>
            <person name="Lee J."/>
            <person name="Lee S.-C."/>
            <person name="Kwon J.-K."/>
            <person name="Lee H.-Y."/>
            <person name="Koo N."/>
            <person name="Hong Y."/>
            <person name="Kim R.W."/>
            <person name="Kang W.-H."/>
            <person name="Huh J.H."/>
            <person name="Kang B.-C."/>
            <person name="Yang T.-J."/>
            <person name="Lee Y.-H."/>
            <person name="Bennetzen J.L."/>
            <person name="Choi D."/>
        </authorList>
    </citation>
    <scope>NUCLEOTIDE SEQUENCE [LARGE SCALE GENOMIC DNA]</scope>
    <source>
        <strain evidence="3">cv. PBC81</strain>
    </source>
</reference>
<evidence type="ECO:0000313" key="3">
    <source>
        <dbReference type="Proteomes" id="UP000224567"/>
    </source>
</evidence>
<proteinExistence type="predicted"/>
<dbReference type="InterPro" id="IPR041588">
    <property type="entry name" value="Integrase_H2C2"/>
</dbReference>
<dbReference type="EMBL" id="MLFT02000001">
    <property type="protein sequence ID" value="PHT58873.1"/>
    <property type="molecule type" value="Genomic_DNA"/>
</dbReference>
<dbReference type="FunFam" id="1.10.340.70:FF:000001">
    <property type="entry name" value="Retrovirus-related Pol polyprotein from transposon gypsy-like Protein"/>
    <property type="match status" value="1"/>
</dbReference>
<evidence type="ECO:0000259" key="1">
    <source>
        <dbReference type="Pfam" id="PF17921"/>
    </source>
</evidence>
<dbReference type="Gene3D" id="1.10.340.70">
    <property type="match status" value="1"/>
</dbReference>
<keyword evidence="3" id="KW-1185">Reference proteome</keyword>
<feature type="domain" description="Integrase zinc-binding" evidence="1">
    <location>
        <begin position="73"/>
        <end position="124"/>
    </location>
</feature>
<dbReference type="STRING" id="33114.A0A2G2XN03"/>
<dbReference type="AlphaFoldDB" id="A0A2G2XN03"/>
<reference evidence="2 3" key="1">
    <citation type="journal article" date="2017" name="Genome Biol.">
        <title>New reference genome sequences of hot pepper reveal the massive evolution of plant disease-resistance genes by retroduplication.</title>
        <authorList>
            <person name="Kim S."/>
            <person name="Park J."/>
            <person name="Yeom S.I."/>
            <person name="Kim Y.M."/>
            <person name="Seo E."/>
            <person name="Kim K.T."/>
            <person name="Kim M.S."/>
            <person name="Lee J.M."/>
            <person name="Cheong K."/>
            <person name="Shin H.S."/>
            <person name="Kim S.B."/>
            <person name="Han K."/>
            <person name="Lee J."/>
            <person name="Park M."/>
            <person name="Lee H.A."/>
            <person name="Lee H.Y."/>
            <person name="Lee Y."/>
            <person name="Oh S."/>
            <person name="Lee J.H."/>
            <person name="Choi E."/>
            <person name="Choi E."/>
            <person name="Lee S.E."/>
            <person name="Jeon J."/>
            <person name="Kim H."/>
            <person name="Choi G."/>
            <person name="Song H."/>
            <person name="Lee J."/>
            <person name="Lee S.C."/>
            <person name="Kwon J.K."/>
            <person name="Lee H.Y."/>
            <person name="Koo N."/>
            <person name="Hong Y."/>
            <person name="Kim R.W."/>
            <person name="Kang W.H."/>
            <person name="Huh J.H."/>
            <person name="Kang B.C."/>
            <person name="Yang T.J."/>
            <person name="Lee Y.H."/>
            <person name="Bennetzen J.L."/>
            <person name="Choi D."/>
        </authorList>
    </citation>
    <scope>NUCLEOTIDE SEQUENCE [LARGE SCALE GENOMIC DNA]</scope>
    <source>
        <strain evidence="3">cv. PBC81</strain>
    </source>
</reference>
<sequence>MHYHGEKRLEMLFVISQPEVLIFEEVRAKVKQSPILQELQAKIEQGEMNSDWVFRDRLLFFKDRVHLSPNSPLVNFVLSGIHDSTHEGVQKTMLRIRKDFYWPAMKTTIKDYVAACSVCQRNKAVNLSPTG</sequence>
<dbReference type="PANTHER" id="PTHR47266">
    <property type="entry name" value="ENDONUCLEASE-RELATED"/>
    <property type="match status" value="1"/>
</dbReference>
<organism evidence="2 3">
    <name type="scientific">Capsicum baccatum</name>
    <name type="common">Peruvian pepper</name>
    <dbReference type="NCBI Taxonomy" id="33114"/>
    <lineage>
        <taxon>Eukaryota</taxon>
        <taxon>Viridiplantae</taxon>
        <taxon>Streptophyta</taxon>
        <taxon>Embryophyta</taxon>
        <taxon>Tracheophyta</taxon>
        <taxon>Spermatophyta</taxon>
        <taxon>Magnoliopsida</taxon>
        <taxon>eudicotyledons</taxon>
        <taxon>Gunneridae</taxon>
        <taxon>Pentapetalae</taxon>
        <taxon>asterids</taxon>
        <taxon>lamiids</taxon>
        <taxon>Solanales</taxon>
        <taxon>Solanaceae</taxon>
        <taxon>Solanoideae</taxon>
        <taxon>Capsiceae</taxon>
        <taxon>Capsicum</taxon>
    </lineage>
</organism>
<dbReference type="Pfam" id="PF17921">
    <property type="entry name" value="Integrase_H2C2"/>
    <property type="match status" value="1"/>
</dbReference>
<comment type="caution">
    <text evidence="2">The sequence shown here is derived from an EMBL/GenBank/DDBJ whole genome shotgun (WGS) entry which is preliminary data.</text>
</comment>
<accession>A0A2G2XN03</accession>
<protein>
    <recommendedName>
        <fullName evidence="1">Integrase zinc-binding domain-containing protein</fullName>
    </recommendedName>
</protein>
<gene>
    <name evidence="2" type="ORF">CQW23_01236</name>
</gene>
<dbReference type="OrthoDB" id="1933428at2759"/>